<dbReference type="PROSITE" id="PS50209">
    <property type="entry name" value="CARD"/>
    <property type="match status" value="1"/>
</dbReference>
<feature type="region of interest" description="Disordered" evidence="1">
    <location>
        <begin position="103"/>
        <end position="151"/>
    </location>
</feature>
<reference evidence="3" key="1">
    <citation type="journal article" date="2023" name="Science">
        <title>Genome structures resolve the early diversification of teleost fishes.</title>
        <authorList>
            <person name="Parey E."/>
            <person name="Louis A."/>
            <person name="Montfort J."/>
            <person name="Bouchez O."/>
            <person name="Roques C."/>
            <person name="Iampietro C."/>
            <person name="Lluch J."/>
            <person name="Castinel A."/>
            <person name="Donnadieu C."/>
            <person name="Desvignes T."/>
            <person name="Floi Bucao C."/>
            <person name="Jouanno E."/>
            <person name="Wen M."/>
            <person name="Mejri S."/>
            <person name="Dirks R."/>
            <person name="Jansen H."/>
            <person name="Henkel C."/>
            <person name="Chen W.J."/>
            <person name="Zahm M."/>
            <person name="Cabau C."/>
            <person name="Klopp C."/>
            <person name="Thompson A.W."/>
            <person name="Robinson-Rechavi M."/>
            <person name="Braasch I."/>
            <person name="Lecointre G."/>
            <person name="Bobe J."/>
            <person name="Postlethwait J.H."/>
            <person name="Berthelot C."/>
            <person name="Roest Crollius H."/>
            <person name="Guiguen Y."/>
        </authorList>
    </citation>
    <scope>NUCLEOTIDE SEQUENCE</scope>
    <source>
        <strain evidence="3">NC1722</strain>
    </source>
</reference>
<evidence type="ECO:0000259" key="2">
    <source>
        <dbReference type="PROSITE" id="PS50209"/>
    </source>
</evidence>
<dbReference type="EMBL" id="JAINUG010000341">
    <property type="protein sequence ID" value="KAJ8377753.1"/>
    <property type="molecule type" value="Genomic_DNA"/>
</dbReference>
<evidence type="ECO:0000313" key="3">
    <source>
        <dbReference type="EMBL" id="KAJ8377753.1"/>
    </source>
</evidence>
<dbReference type="AlphaFoldDB" id="A0AAD7W382"/>
<dbReference type="Gene3D" id="1.10.533.10">
    <property type="entry name" value="Death Domain, Fas"/>
    <property type="match status" value="1"/>
</dbReference>
<accession>A0AAD7W382</accession>
<evidence type="ECO:0000313" key="4">
    <source>
        <dbReference type="Proteomes" id="UP001221898"/>
    </source>
</evidence>
<name>A0AAD7W382_9TELE</name>
<protein>
    <recommendedName>
        <fullName evidence="2">CARD domain-containing protein</fullName>
    </recommendedName>
</protein>
<evidence type="ECO:0000256" key="1">
    <source>
        <dbReference type="SAM" id="MobiDB-lite"/>
    </source>
</evidence>
<dbReference type="Pfam" id="PF00619">
    <property type="entry name" value="CARD"/>
    <property type="match status" value="1"/>
</dbReference>
<comment type="caution">
    <text evidence="3">The sequence shown here is derived from an EMBL/GenBank/DDBJ whole genome shotgun (WGS) entry which is preliminary data.</text>
</comment>
<feature type="domain" description="CARD" evidence="2">
    <location>
        <begin position="4"/>
        <end position="96"/>
    </location>
</feature>
<sequence length="215" mass="24619">MRKKMDAASEFVERNRSAIIERLSAPGSKAAADHLLNEKCISNEDYEKICKSITNEDKVRELYNCMKAGKPKSHFIFRKFLKKSQPYLLDALVRKKRRKRKVISRTSDVQVEKRLRTQEPPATGTGPGPDQNQGQEARDDETDSGSTPDFRRDTLSAMQEYLEDPVKSESMISVLKSKLGEKEMVKLESLLEALMPKRAVGFNHEDFRNISKNRI</sequence>
<keyword evidence="4" id="KW-1185">Reference proteome</keyword>
<dbReference type="InterPro" id="IPR001315">
    <property type="entry name" value="CARD"/>
</dbReference>
<proteinExistence type="predicted"/>
<dbReference type="InterPro" id="IPR011029">
    <property type="entry name" value="DEATH-like_dom_sf"/>
</dbReference>
<gene>
    <name evidence="3" type="ORF">AAFF_G00254260</name>
</gene>
<organism evidence="3 4">
    <name type="scientific">Aldrovandia affinis</name>
    <dbReference type="NCBI Taxonomy" id="143900"/>
    <lineage>
        <taxon>Eukaryota</taxon>
        <taxon>Metazoa</taxon>
        <taxon>Chordata</taxon>
        <taxon>Craniata</taxon>
        <taxon>Vertebrata</taxon>
        <taxon>Euteleostomi</taxon>
        <taxon>Actinopterygii</taxon>
        <taxon>Neopterygii</taxon>
        <taxon>Teleostei</taxon>
        <taxon>Notacanthiformes</taxon>
        <taxon>Halosauridae</taxon>
        <taxon>Aldrovandia</taxon>
    </lineage>
</organism>
<dbReference type="GO" id="GO:0042981">
    <property type="term" value="P:regulation of apoptotic process"/>
    <property type="evidence" value="ECO:0007669"/>
    <property type="project" value="InterPro"/>
</dbReference>
<dbReference type="Proteomes" id="UP001221898">
    <property type="component" value="Unassembled WGS sequence"/>
</dbReference>
<dbReference type="SUPFAM" id="SSF47986">
    <property type="entry name" value="DEATH domain"/>
    <property type="match status" value="1"/>
</dbReference>